<organism evidence="2">
    <name type="scientific">Caldicellulosiruptor owensensis</name>
    <dbReference type="NCBI Taxonomy" id="55205"/>
    <lineage>
        <taxon>Bacteria</taxon>
        <taxon>Bacillati</taxon>
        <taxon>Bacillota</taxon>
        <taxon>Bacillota incertae sedis</taxon>
        <taxon>Caldicellulosiruptorales</taxon>
        <taxon>Caldicellulosiruptoraceae</taxon>
        <taxon>Caldicellulosiruptor</taxon>
    </lineage>
</organism>
<gene>
    <name evidence="2" type="ORF">ENL71_10590</name>
</gene>
<comment type="caution">
    <text evidence="2">The sequence shown here is derived from an EMBL/GenBank/DDBJ whole genome shotgun (WGS) entry which is preliminary data.</text>
</comment>
<evidence type="ECO:0000313" key="2">
    <source>
        <dbReference type="EMBL" id="HHS02887.1"/>
    </source>
</evidence>
<feature type="domain" description="Polymerase beta nucleotidyltransferase" evidence="1">
    <location>
        <begin position="10"/>
        <end position="100"/>
    </location>
</feature>
<dbReference type="EMBL" id="DRUZ01000121">
    <property type="protein sequence ID" value="HHS02887.1"/>
    <property type="molecule type" value="Genomic_DNA"/>
</dbReference>
<dbReference type="Pfam" id="PF18765">
    <property type="entry name" value="Polbeta"/>
    <property type="match status" value="1"/>
</dbReference>
<dbReference type="Gene3D" id="3.30.460.10">
    <property type="entry name" value="Beta Polymerase, domain 2"/>
    <property type="match status" value="1"/>
</dbReference>
<dbReference type="CDD" id="cd05403">
    <property type="entry name" value="NT_KNTase_like"/>
    <property type="match status" value="1"/>
</dbReference>
<accession>A0A7C5V3T9</accession>
<protein>
    <submittedName>
        <fullName evidence="2">Nucleotidyltransferase domain-containing protein</fullName>
    </submittedName>
</protein>
<dbReference type="InterPro" id="IPR043519">
    <property type="entry name" value="NT_sf"/>
</dbReference>
<name>A0A7C5V3T9_9FIRM</name>
<dbReference type="SUPFAM" id="SSF81301">
    <property type="entry name" value="Nucleotidyltransferase"/>
    <property type="match status" value="1"/>
</dbReference>
<dbReference type="PANTHER" id="PTHR43852:SF3">
    <property type="entry name" value="NUCLEOTIDYLTRANSFERASE"/>
    <property type="match status" value="1"/>
</dbReference>
<reference evidence="2" key="1">
    <citation type="journal article" date="2020" name="mSystems">
        <title>Genome- and Community-Level Interaction Insights into Carbon Utilization and Element Cycling Functions of Hydrothermarchaeota in Hydrothermal Sediment.</title>
        <authorList>
            <person name="Zhou Z."/>
            <person name="Liu Y."/>
            <person name="Xu W."/>
            <person name="Pan J."/>
            <person name="Luo Z.H."/>
            <person name="Li M."/>
        </authorList>
    </citation>
    <scope>NUCLEOTIDE SEQUENCE [LARGE SCALE GENOMIC DNA]</scope>
    <source>
        <strain evidence="2">SpSt-102</strain>
    </source>
</reference>
<dbReference type="InterPro" id="IPR041633">
    <property type="entry name" value="Polbeta"/>
</dbReference>
<dbReference type="NCBIfam" id="NF047752">
    <property type="entry name" value="MntA_antitoxin"/>
    <property type="match status" value="1"/>
</dbReference>
<dbReference type="GO" id="GO:0016740">
    <property type="term" value="F:transferase activity"/>
    <property type="evidence" value="ECO:0007669"/>
    <property type="project" value="UniProtKB-KW"/>
</dbReference>
<proteinExistence type="predicted"/>
<dbReference type="PANTHER" id="PTHR43852">
    <property type="entry name" value="NUCLEOTIDYLTRANSFERASE"/>
    <property type="match status" value="1"/>
</dbReference>
<keyword evidence="2" id="KW-0808">Transferase</keyword>
<evidence type="ECO:0000259" key="1">
    <source>
        <dbReference type="Pfam" id="PF18765"/>
    </source>
</evidence>
<dbReference type="AlphaFoldDB" id="A0A7C5V3T9"/>
<sequence>MLNVDNKLPELISFFKARDDIVAVWIVGSYGTKYQTENSDIDLAILFSKEISFFDELDLEVQICDILQTDKVDIINLNKAPLTLRFKAISEGREIIKKDPIKVADFEEVVLDLYQDHEYFYRIFYKELRERNHHDSQHRL</sequence>
<dbReference type="InterPro" id="IPR052930">
    <property type="entry name" value="TA_antitoxin_MntA"/>
</dbReference>